<reference evidence="4 5" key="1">
    <citation type="submission" date="2023-11" db="EMBL/GenBank/DDBJ databases">
        <title>Halocaridina rubra genome assembly.</title>
        <authorList>
            <person name="Smith C."/>
        </authorList>
    </citation>
    <scope>NUCLEOTIDE SEQUENCE [LARGE SCALE GENOMIC DNA]</scope>
    <source>
        <strain evidence="4">EP-1</strain>
        <tissue evidence="4">Whole</tissue>
    </source>
</reference>
<sequence>MYSRYLMVYNRTAAIFLTSRDLLMRLEGIVGGSVGVGGGGGGVGVTNIGMCGGGGGGVGGGPNVGGGDDACVVPCPVCSKRVQLSYLSLHLKRTHDSLEVRCPLCAKLFKNKHSLSVHQARYHPRNVHITTTPLNQSVSSFATSSTSISSSGLHSAQHHPRPPSPTYFQPSTSQQLPDTPLGSAQAFSSPTQSSSNLWYHTHLEEHQPKSTPQTAADPRPFSP</sequence>
<dbReference type="SMART" id="SM00355">
    <property type="entry name" value="ZnF_C2H2"/>
    <property type="match status" value="2"/>
</dbReference>
<dbReference type="PROSITE" id="PS50157">
    <property type="entry name" value="ZINC_FINGER_C2H2_2"/>
    <property type="match status" value="1"/>
</dbReference>
<dbReference type="EMBL" id="JAXCGZ010004153">
    <property type="protein sequence ID" value="KAK7082170.1"/>
    <property type="molecule type" value="Genomic_DNA"/>
</dbReference>
<evidence type="ECO:0000313" key="5">
    <source>
        <dbReference type="Proteomes" id="UP001381693"/>
    </source>
</evidence>
<feature type="region of interest" description="Disordered" evidence="2">
    <location>
        <begin position="141"/>
        <end position="223"/>
    </location>
</feature>
<keyword evidence="1" id="KW-0863">Zinc-finger</keyword>
<evidence type="ECO:0000256" key="1">
    <source>
        <dbReference type="PROSITE-ProRule" id="PRU00042"/>
    </source>
</evidence>
<proteinExistence type="predicted"/>
<keyword evidence="1" id="KW-0479">Metal-binding</keyword>
<accession>A0AAN8XCW9</accession>
<feature type="compositionally biased region" description="Low complexity" evidence="2">
    <location>
        <begin position="141"/>
        <end position="155"/>
    </location>
</feature>
<comment type="caution">
    <text evidence="4">The sequence shown here is derived from an EMBL/GenBank/DDBJ whole genome shotgun (WGS) entry which is preliminary data.</text>
</comment>
<keyword evidence="5" id="KW-1185">Reference proteome</keyword>
<feature type="domain" description="C2H2-type" evidence="3">
    <location>
        <begin position="100"/>
        <end position="133"/>
    </location>
</feature>
<name>A0AAN8XCW9_HALRR</name>
<protein>
    <recommendedName>
        <fullName evidence="3">C2H2-type domain-containing protein</fullName>
    </recommendedName>
</protein>
<keyword evidence="1" id="KW-0862">Zinc</keyword>
<feature type="compositionally biased region" description="Polar residues" evidence="2">
    <location>
        <begin position="166"/>
        <end position="177"/>
    </location>
</feature>
<evidence type="ECO:0000313" key="4">
    <source>
        <dbReference type="EMBL" id="KAK7082170.1"/>
    </source>
</evidence>
<dbReference type="AlphaFoldDB" id="A0AAN8XCW9"/>
<dbReference type="InterPro" id="IPR013087">
    <property type="entry name" value="Znf_C2H2_type"/>
</dbReference>
<organism evidence="4 5">
    <name type="scientific">Halocaridina rubra</name>
    <name type="common">Hawaiian red shrimp</name>
    <dbReference type="NCBI Taxonomy" id="373956"/>
    <lineage>
        <taxon>Eukaryota</taxon>
        <taxon>Metazoa</taxon>
        <taxon>Ecdysozoa</taxon>
        <taxon>Arthropoda</taxon>
        <taxon>Crustacea</taxon>
        <taxon>Multicrustacea</taxon>
        <taxon>Malacostraca</taxon>
        <taxon>Eumalacostraca</taxon>
        <taxon>Eucarida</taxon>
        <taxon>Decapoda</taxon>
        <taxon>Pleocyemata</taxon>
        <taxon>Caridea</taxon>
        <taxon>Atyoidea</taxon>
        <taxon>Atyidae</taxon>
        <taxon>Halocaridina</taxon>
    </lineage>
</organism>
<dbReference type="Proteomes" id="UP001381693">
    <property type="component" value="Unassembled WGS sequence"/>
</dbReference>
<dbReference type="GO" id="GO:0008270">
    <property type="term" value="F:zinc ion binding"/>
    <property type="evidence" value="ECO:0007669"/>
    <property type="project" value="UniProtKB-KW"/>
</dbReference>
<evidence type="ECO:0000256" key="2">
    <source>
        <dbReference type="SAM" id="MobiDB-lite"/>
    </source>
</evidence>
<gene>
    <name evidence="4" type="ORF">SK128_025438</name>
</gene>
<dbReference type="PROSITE" id="PS00028">
    <property type="entry name" value="ZINC_FINGER_C2H2_1"/>
    <property type="match status" value="1"/>
</dbReference>
<evidence type="ECO:0000259" key="3">
    <source>
        <dbReference type="PROSITE" id="PS50157"/>
    </source>
</evidence>
<feature type="compositionally biased region" description="Polar residues" evidence="2">
    <location>
        <begin position="185"/>
        <end position="198"/>
    </location>
</feature>
<dbReference type="Gene3D" id="3.30.160.60">
    <property type="entry name" value="Classic Zinc Finger"/>
    <property type="match status" value="1"/>
</dbReference>